<proteinExistence type="predicted"/>
<dbReference type="Pfam" id="PF19652">
    <property type="entry name" value="DUF6155"/>
    <property type="match status" value="1"/>
</dbReference>
<dbReference type="AlphaFoldDB" id="W2C736"/>
<dbReference type="InterPro" id="IPR046153">
    <property type="entry name" value="DUF6155"/>
</dbReference>
<name>W2C736_9BACT</name>
<evidence type="ECO:0000313" key="1">
    <source>
        <dbReference type="EMBL" id="ETK03024.1"/>
    </source>
</evidence>
<dbReference type="Proteomes" id="UP000018837">
    <property type="component" value="Unassembled WGS sequence"/>
</dbReference>
<evidence type="ECO:0000313" key="2">
    <source>
        <dbReference type="Proteomes" id="UP000018837"/>
    </source>
</evidence>
<accession>W2C736</accession>
<comment type="caution">
    <text evidence="1">The sequence shown here is derived from an EMBL/GenBank/DDBJ whole genome shotgun (WGS) entry which is preliminary data.</text>
</comment>
<reference evidence="1 2" key="1">
    <citation type="submission" date="2013-11" db="EMBL/GenBank/DDBJ databases">
        <title>Single cell genomics of uncultured Tannerella BU063 (oral taxon 286).</title>
        <authorList>
            <person name="Beall C.J."/>
            <person name="Campbell A.G."/>
            <person name="Griffen A.L."/>
            <person name="Podar M."/>
            <person name="Leys E.J."/>
        </authorList>
    </citation>
    <scope>NUCLEOTIDE SEQUENCE [LARGE SCALE GENOMIC DNA]</scope>
    <source>
        <strain evidence="1">Cell 2</strain>
    </source>
</reference>
<dbReference type="PATRIC" id="fig|1411148.3.peg.31"/>
<protein>
    <submittedName>
        <fullName evidence="1">Uncharacterized protein</fullName>
    </submittedName>
</protein>
<organism evidence="1 2">
    <name type="scientific">Tannerella sp. oral taxon BU063 isolate Cell 2</name>
    <dbReference type="NCBI Taxonomy" id="1411148"/>
    <lineage>
        <taxon>Bacteria</taxon>
        <taxon>Pseudomonadati</taxon>
        <taxon>Bacteroidota</taxon>
        <taxon>Bacteroidia</taxon>
        <taxon>Bacteroidales</taxon>
        <taxon>Tannerellaceae</taxon>
        <taxon>Tannerella</taxon>
    </lineage>
</organism>
<gene>
    <name evidence="1" type="ORF">N425_00850</name>
</gene>
<feature type="non-terminal residue" evidence="1">
    <location>
        <position position="1"/>
    </location>
</feature>
<sequence>LGLYDARKEAKEYLEYFLHADSQGEIEKRKKWLHKEFFPRGEGHMPGGYSVVKCKKIISDFEKMKADPVDVADLMLFYVEIGCRFTLAYGDIDEPFYDSFARYFDKTMKYIRANNLMSVYRNRAKKIVDSVYDDVGWGFPDELLDSYNKYVTK</sequence>
<dbReference type="EMBL" id="AYUF01000188">
    <property type="protein sequence ID" value="ETK03024.1"/>
    <property type="molecule type" value="Genomic_DNA"/>
</dbReference>